<dbReference type="InterPro" id="IPR050523">
    <property type="entry name" value="AKR_Detox_Biosynth"/>
</dbReference>
<dbReference type="Gene3D" id="3.20.20.100">
    <property type="entry name" value="NADP-dependent oxidoreductase domain"/>
    <property type="match status" value="1"/>
</dbReference>
<dbReference type="Proteomes" id="UP000468687">
    <property type="component" value="Unassembled WGS sequence"/>
</dbReference>
<evidence type="ECO:0000313" key="2">
    <source>
        <dbReference type="EMBL" id="NEN78006.1"/>
    </source>
</evidence>
<dbReference type="Pfam" id="PF00248">
    <property type="entry name" value="Aldo_ket_red"/>
    <property type="match status" value="1"/>
</dbReference>
<evidence type="ECO:0000259" key="1">
    <source>
        <dbReference type="Pfam" id="PF00248"/>
    </source>
</evidence>
<sequence>MSSSHDALDLGPLTLGGNVFGWTADRDASFAVLDAWLEAGGRSIDTADMYPQWVDGRSIGDSERIIGDWVADRGVRDQVVIATKVGQGDGREGLAPANVRRALEESLERLRTDRVDLYYAHVDDESVPQEEYVAAFGALVAEGKALHLGASNFAPARLRSAVAVAADQGVTAFTVSQDRWNLLAREIEAELVPTLADLGISESPYSALASGFLTGKYTPGATVDSPRAGTAAGYAEKPGADRVLAAQREIAAAHGVTPTAVALAWLRAQPVVSAPIASARSVEQLPALVEAMTLELSADEVAALTV</sequence>
<dbReference type="EMBL" id="JAAGXA010000004">
    <property type="protein sequence ID" value="NEN78006.1"/>
    <property type="molecule type" value="Genomic_DNA"/>
</dbReference>
<gene>
    <name evidence="2" type="ORF">G3T38_06920</name>
</gene>
<dbReference type="AlphaFoldDB" id="A0A6P0HHI3"/>
<dbReference type="PANTHER" id="PTHR43364">
    <property type="entry name" value="NADH-SPECIFIC METHYLGLYOXAL REDUCTASE-RELATED"/>
    <property type="match status" value="1"/>
</dbReference>
<comment type="caution">
    <text evidence="2">The sequence shown here is derived from an EMBL/GenBank/DDBJ whole genome shotgun (WGS) entry which is preliminary data.</text>
</comment>
<name>A0A6P0HHI3_9ACTN</name>
<dbReference type="SUPFAM" id="SSF51430">
    <property type="entry name" value="NAD(P)-linked oxidoreductase"/>
    <property type="match status" value="1"/>
</dbReference>
<dbReference type="RefSeq" id="WP_163771384.1">
    <property type="nucleotide sequence ID" value="NZ_JAAGXA010000004.1"/>
</dbReference>
<reference evidence="2 3" key="1">
    <citation type="journal article" date="2014" name="Int. J. Syst. Evol. Microbiol.">
        <title>Nocardioides zeae sp. nov., isolated from the stem of Zea mays.</title>
        <authorList>
            <person name="Glaeser S.P."/>
            <person name="McInroy J.A."/>
            <person name="Busse H.J."/>
            <person name="Kampfer P."/>
        </authorList>
    </citation>
    <scope>NUCLEOTIDE SEQUENCE [LARGE SCALE GENOMIC DNA]</scope>
    <source>
        <strain evidence="2 3">JCM 30728</strain>
    </source>
</reference>
<proteinExistence type="predicted"/>
<accession>A0A6P0HHI3</accession>
<feature type="domain" description="NADP-dependent oxidoreductase" evidence="1">
    <location>
        <begin position="13"/>
        <end position="304"/>
    </location>
</feature>
<dbReference type="InterPro" id="IPR036812">
    <property type="entry name" value="NAD(P)_OxRdtase_dom_sf"/>
</dbReference>
<dbReference type="PANTHER" id="PTHR43364:SF6">
    <property type="entry name" value="OXIDOREDUCTASE-RELATED"/>
    <property type="match status" value="1"/>
</dbReference>
<dbReference type="InterPro" id="IPR023210">
    <property type="entry name" value="NADP_OxRdtase_dom"/>
</dbReference>
<dbReference type="GO" id="GO:0005829">
    <property type="term" value="C:cytosol"/>
    <property type="evidence" value="ECO:0007669"/>
    <property type="project" value="TreeGrafter"/>
</dbReference>
<organism evidence="2 3">
    <name type="scientific">Nocardioides zeae</name>
    <dbReference type="NCBI Taxonomy" id="1457234"/>
    <lineage>
        <taxon>Bacteria</taxon>
        <taxon>Bacillati</taxon>
        <taxon>Actinomycetota</taxon>
        <taxon>Actinomycetes</taxon>
        <taxon>Propionibacteriales</taxon>
        <taxon>Nocardioidaceae</taxon>
        <taxon>Nocardioides</taxon>
    </lineage>
</organism>
<keyword evidence="3" id="KW-1185">Reference proteome</keyword>
<protein>
    <submittedName>
        <fullName evidence="2">Aldo/keto reductase</fullName>
    </submittedName>
</protein>
<evidence type="ECO:0000313" key="3">
    <source>
        <dbReference type="Proteomes" id="UP000468687"/>
    </source>
</evidence>